<keyword evidence="11 13" id="KW-0472">Membrane</keyword>
<keyword evidence="5" id="KW-0813">Transport</keyword>
<keyword evidence="6" id="KW-0050">Antiport</keyword>
<keyword evidence="10" id="KW-0406">Ion transport</keyword>
<evidence type="ECO:0000313" key="14">
    <source>
        <dbReference type="EMBL" id="MBC8571866.1"/>
    </source>
</evidence>
<dbReference type="InterPro" id="IPR002528">
    <property type="entry name" value="MATE_fam"/>
</dbReference>
<keyword evidence="15" id="KW-1185">Reference proteome</keyword>
<dbReference type="Pfam" id="PF01554">
    <property type="entry name" value="MatE"/>
    <property type="match status" value="2"/>
</dbReference>
<evidence type="ECO:0000256" key="7">
    <source>
        <dbReference type="ARBA" id="ARBA00022475"/>
    </source>
</evidence>
<evidence type="ECO:0000256" key="6">
    <source>
        <dbReference type="ARBA" id="ARBA00022449"/>
    </source>
</evidence>
<feature type="transmembrane region" description="Helical" evidence="13">
    <location>
        <begin position="67"/>
        <end position="90"/>
    </location>
</feature>
<keyword evidence="9 13" id="KW-1133">Transmembrane helix</keyword>
<evidence type="ECO:0000256" key="10">
    <source>
        <dbReference type="ARBA" id="ARBA00023065"/>
    </source>
</evidence>
<evidence type="ECO:0000256" key="3">
    <source>
        <dbReference type="ARBA" id="ARBA00010199"/>
    </source>
</evidence>
<dbReference type="InterPro" id="IPR050222">
    <property type="entry name" value="MATE_MdtK"/>
</dbReference>
<proteinExistence type="inferred from homology"/>
<feature type="transmembrane region" description="Helical" evidence="13">
    <location>
        <begin position="364"/>
        <end position="384"/>
    </location>
</feature>
<organism evidence="14 15">
    <name type="scientific">Jingyaoa shaoxingensis</name>
    <dbReference type="NCBI Taxonomy" id="2763671"/>
    <lineage>
        <taxon>Bacteria</taxon>
        <taxon>Bacillati</taxon>
        <taxon>Bacillota</taxon>
        <taxon>Clostridia</taxon>
        <taxon>Lachnospirales</taxon>
        <taxon>Lachnospiraceae</taxon>
        <taxon>Jingyaoa</taxon>
    </lineage>
</organism>
<dbReference type="PANTHER" id="PTHR43298:SF2">
    <property type="entry name" value="FMN_FAD EXPORTER YEEO-RELATED"/>
    <property type="match status" value="1"/>
</dbReference>
<dbReference type="EMBL" id="JACRSZ010000001">
    <property type="protein sequence ID" value="MBC8571866.1"/>
    <property type="molecule type" value="Genomic_DNA"/>
</dbReference>
<dbReference type="RefSeq" id="WP_249306859.1">
    <property type="nucleotide sequence ID" value="NZ_JACRSZ010000001.1"/>
</dbReference>
<reference evidence="14 15" key="1">
    <citation type="submission" date="2020-08" db="EMBL/GenBank/DDBJ databases">
        <title>Genome public.</title>
        <authorList>
            <person name="Liu C."/>
            <person name="Sun Q."/>
        </authorList>
    </citation>
    <scope>NUCLEOTIDE SEQUENCE [LARGE SCALE GENOMIC DNA]</scope>
    <source>
        <strain evidence="14 15">NSJ-46</strain>
    </source>
</reference>
<keyword evidence="7" id="KW-1003">Cell membrane</keyword>
<dbReference type="CDD" id="cd13138">
    <property type="entry name" value="MATE_yoeA_like"/>
    <property type="match status" value="1"/>
</dbReference>
<dbReference type="InterPro" id="IPR048279">
    <property type="entry name" value="MdtK-like"/>
</dbReference>
<keyword evidence="8 13" id="KW-0812">Transmembrane</keyword>
<evidence type="ECO:0000256" key="8">
    <source>
        <dbReference type="ARBA" id="ARBA00022692"/>
    </source>
</evidence>
<sequence>MGEKTKEQASMVRDLTSGSVTKQILIFAMPLFVANALQAIYNLVDMVVVGQVIGGTGMSAVSIGGDVLHLLTFLAMGFASAGQVIISQYVGARKHHLISKMIGTMFTFLFAISIIMSVSCYLLRYQILNILNTPSESYTYTMDYMVICIFGLIFIYGYNIVSAILRGMGDSRRPFVFIAIAAVINTLLDIFFVAFCHMGVAGAALATVIGQGASFVISIFYLYRRKEEFGFDFKRESFRISGEVLKPLLVLGIPMAIQSAAINISKIVLTAWINAEGVVYSALAGIYNKSALMMGIVSNSFTTAGSSMTGQSIGAEKYDRVPRILQVVLTIGLAITIVVSVMLYCFPDVVCSMFTSDRDVLAKASLVVMPVILNFFGCATRSGAFSLINGSGNSRLNLLVALIDGVIGRIGLAALLGFVLNWRSAGFWYGDAVAGFAPILIGTVFFLSGRWRKGAQ</sequence>
<evidence type="ECO:0000256" key="12">
    <source>
        <dbReference type="ARBA" id="ARBA00031636"/>
    </source>
</evidence>
<evidence type="ECO:0000256" key="5">
    <source>
        <dbReference type="ARBA" id="ARBA00022448"/>
    </source>
</evidence>
<dbReference type="Proteomes" id="UP000657421">
    <property type="component" value="Unassembled WGS sequence"/>
</dbReference>
<feature type="transmembrane region" description="Helical" evidence="13">
    <location>
        <begin position="396"/>
        <end position="420"/>
    </location>
</feature>
<gene>
    <name evidence="14" type="ORF">H8716_02015</name>
</gene>
<dbReference type="PANTHER" id="PTHR43298">
    <property type="entry name" value="MULTIDRUG RESISTANCE PROTEIN NORM-RELATED"/>
    <property type="match status" value="1"/>
</dbReference>
<evidence type="ECO:0000256" key="1">
    <source>
        <dbReference type="ARBA" id="ARBA00003408"/>
    </source>
</evidence>
<feature type="transmembrane region" description="Helical" evidence="13">
    <location>
        <begin position="201"/>
        <end position="223"/>
    </location>
</feature>
<dbReference type="NCBIfam" id="TIGR00797">
    <property type="entry name" value="matE"/>
    <property type="match status" value="1"/>
</dbReference>
<evidence type="ECO:0000256" key="4">
    <source>
        <dbReference type="ARBA" id="ARBA00020268"/>
    </source>
</evidence>
<protein>
    <recommendedName>
        <fullName evidence="4">Probable multidrug resistance protein NorM</fullName>
    </recommendedName>
    <alternativeName>
        <fullName evidence="12">Multidrug-efflux transporter</fullName>
    </alternativeName>
</protein>
<comment type="similarity">
    <text evidence="3">Belongs to the multi antimicrobial extrusion (MATE) (TC 2.A.66.1) family.</text>
</comment>
<comment type="function">
    <text evidence="1">Multidrug efflux pump.</text>
</comment>
<accession>A0ABR7N660</accession>
<name>A0ABR7N660_9FIRM</name>
<dbReference type="PIRSF" id="PIRSF006603">
    <property type="entry name" value="DinF"/>
    <property type="match status" value="1"/>
</dbReference>
<evidence type="ECO:0000256" key="11">
    <source>
        <dbReference type="ARBA" id="ARBA00023136"/>
    </source>
</evidence>
<evidence type="ECO:0000256" key="9">
    <source>
        <dbReference type="ARBA" id="ARBA00022989"/>
    </source>
</evidence>
<comment type="caution">
    <text evidence="14">The sequence shown here is derived from an EMBL/GenBank/DDBJ whole genome shotgun (WGS) entry which is preliminary data.</text>
</comment>
<feature type="transmembrane region" description="Helical" evidence="13">
    <location>
        <begin position="426"/>
        <end position="447"/>
    </location>
</feature>
<feature type="transmembrane region" description="Helical" evidence="13">
    <location>
        <begin position="175"/>
        <end position="195"/>
    </location>
</feature>
<feature type="transmembrane region" description="Helical" evidence="13">
    <location>
        <begin position="144"/>
        <end position="163"/>
    </location>
</feature>
<evidence type="ECO:0000256" key="13">
    <source>
        <dbReference type="SAM" id="Phobius"/>
    </source>
</evidence>
<evidence type="ECO:0000256" key="2">
    <source>
        <dbReference type="ARBA" id="ARBA00004651"/>
    </source>
</evidence>
<feature type="transmembrane region" description="Helical" evidence="13">
    <location>
        <begin position="102"/>
        <end position="124"/>
    </location>
</feature>
<feature type="transmembrane region" description="Helical" evidence="13">
    <location>
        <begin position="324"/>
        <end position="344"/>
    </location>
</feature>
<evidence type="ECO:0000313" key="15">
    <source>
        <dbReference type="Proteomes" id="UP000657421"/>
    </source>
</evidence>
<comment type="subcellular location">
    <subcellularLocation>
        <location evidence="2">Cell membrane</location>
        <topology evidence="2">Multi-pass membrane protein</topology>
    </subcellularLocation>
</comment>